<dbReference type="Proteomes" id="UP000254893">
    <property type="component" value="Unassembled WGS sequence"/>
</dbReference>
<dbReference type="AlphaFoldDB" id="A0A380BPT7"/>
<proteinExistence type="predicted"/>
<sequence>MITEWKDFYKEVQLSSGGNIIMEDDCTLNHETLHSLGLNHTHRDERPIPTAGYRYTFPCAISKRSKAVANSRTPSDKNVIPLRYAFYVTPAMACY</sequence>
<evidence type="ECO:0000313" key="2">
    <source>
        <dbReference type="Proteomes" id="UP000254893"/>
    </source>
</evidence>
<gene>
    <name evidence="1" type="ORF">NCTC11388_01491</name>
</gene>
<evidence type="ECO:0000313" key="1">
    <source>
        <dbReference type="EMBL" id="SUJ04702.1"/>
    </source>
</evidence>
<protein>
    <submittedName>
        <fullName evidence="1">Uncharacterized protein</fullName>
    </submittedName>
</protein>
<dbReference type="EMBL" id="UGYW01000002">
    <property type="protein sequence ID" value="SUJ04702.1"/>
    <property type="molecule type" value="Genomic_DNA"/>
</dbReference>
<name>A0A380BPT7_SPHSI</name>
<accession>A0A380BPT7</accession>
<reference evidence="1 2" key="1">
    <citation type="submission" date="2018-06" db="EMBL/GenBank/DDBJ databases">
        <authorList>
            <consortium name="Pathogen Informatics"/>
            <person name="Doyle S."/>
        </authorList>
    </citation>
    <scope>NUCLEOTIDE SEQUENCE [LARGE SCALE GENOMIC DNA]</scope>
    <source>
        <strain evidence="1 2">NCTC11388</strain>
    </source>
</reference>
<organism evidence="1 2">
    <name type="scientific">Sphingobacterium spiritivorum</name>
    <name type="common">Flavobacterium spiritivorum</name>
    <dbReference type="NCBI Taxonomy" id="258"/>
    <lineage>
        <taxon>Bacteria</taxon>
        <taxon>Pseudomonadati</taxon>
        <taxon>Bacteroidota</taxon>
        <taxon>Sphingobacteriia</taxon>
        <taxon>Sphingobacteriales</taxon>
        <taxon>Sphingobacteriaceae</taxon>
        <taxon>Sphingobacterium</taxon>
    </lineage>
</organism>